<dbReference type="PANTHER" id="PTHR38887:SF1">
    <property type="entry name" value="RAS MODIFICATION PROTEIN ERF4"/>
    <property type="match status" value="1"/>
</dbReference>
<keyword evidence="3" id="KW-1185">Reference proteome</keyword>
<dbReference type="EMBL" id="RYZI01000814">
    <property type="protein sequence ID" value="RWA03382.1"/>
    <property type="molecule type" value="Genomic_DNA"/>
</dbReference>
<accession>A0A439CMJ7</accession>
<evidence type="ECO:0000256" key="1">
    <source>
        <dbReference type="SAM" id="MobiDB-lite"/>
    </source>
</evidence>
<dbReference type="AlphaFoldDB" id="A0A439CMJ7"/>
<dbReference type="GO" id="GO:0000981">
    <property type="term" value="F:DNA-binding transcription factor activity, RNA polymerase II-specific"/>
    <property type="evidence" value="ECO:0007669"/>
    <property type="project" value="InterPro"/>
</dbReference>
<organism evidence="2 3">
    <name type="scientific">Xylaria grammica</name>
    <dbReference type="NCBI Taxonomy" id="363999"/>
    <lineage>
        <taxon>Eukaryota</taxon>
        <taxon>Fungi</taxon>
        <taxon>Dikarya</taxon>
        <taxon>Ascomycota</taxon>
        <taxon>Pezizomycotina</taxon>
        <taxon>Sordariomycetes</taxon>
        <taxon>Xylariomycetidae</taxon>
        <taxon>Xylariales</taxon>
        <taxon>Xylariaceae</taxon>
        <taxon>Xylaria</taxon>
    </lineage>
</organism>
<dbReference type="InterPro" id="IPR053221">
    <property type="entry name" value="Burnettramic_acid_biosynth"/>
</dbReference>
<dbReference type="PANTHER" id="PTHR38887">
    <property type="entry name" value="CHROMOSOME 21, WHOLE GENOME SHOTGUN SEQUENCE"/>
    <property type="match status" value="1"/>
</dbReference>
<dbReference type="Gene3D" id="4.10.240.10">
    <property type="entry name" value="Zn(2)-C6 fungal-type DNA-binding domain"/>
    <property type="match status" value="1"/>
</dbReference>
<evidence type="ECO:0000313" key="2">
    <source>
        <dbReference type="EMBL" id="RWA03382.1"/>
    </source>
</evidence>
<evidence type="ECO:0000313" key="3">
    <source>
        <dbReference type="Proteomes" id="UP000286045"/>
    </source>
</evidence>
<feature type="compositionally biased region" description="Basic residues" evidence="1">
    <location>
        <begin position="344"/>
        <end position="353"/>
    </location>
</feature>
<reference evidence="2 3" key="1">
    <citation type="submission" date="2018-12" db="EMBL/GenBank/DDBJ databases">
        <title>Draft genome sequence of Xylaria grammica IHI A82.</title>
        <authorList>
            <person name="Buettner E."/>
            <person name="Kellner H."/>
        </authorList>
    </citation>
    <scope>NUCLEOTIDE SEQUENCE [LARGE SCALE GENOMIC DNA]</scope>
    <source>
        <strain evidence="2 3">IHI A82</strain>
    </source>
</reference>
<protein>
    <recommendedName>
        <fullName evidence="4">Zn(2)-C6 fungal-type domain-containing protein</fullName>
    </recommendedName>
</protein>
<gene>
    <name evidence="2" type="ORF">EKO27_g11723</name>
</gene>
<feature type="compositionally biased region" description="Basic and acidic residues" evidence="1">
    <location>
        <begin position="294"/>
        <end position="304"/>
    </location>
</feature>
<name>A0A439CMJ7_9PEZI</name>
<feature type="compositionally biased region" description="Polar residues" evidence="1">
    <location>
        <begin position="998"/>
        <end position="1013"/>
    </location>
</feature>
<feature type="region of interest" description="Disordered" evidence="1">
    <location>
        <begin position="479"/>
        <end position="514"/>
    </location>
</feature>
<feature type="compositionally biased region" description="Basic and acidic residues" evidence="1">
    <location>
        <begin position="845"/>
        <end position="878"/>
    </location>
</feature>
<feature type="region of interest" description="Disordered" evidence="1">
    <location>
        <begin position="283"/>
        <end position="398"/>
    </location>
</feature>
<feature type="region of interest" description="Disordered" evidence="1">
    <location>
        <begin position="979"/>
        <end position="1018"/>
    </location>
</feature>
<feature type="region of interest" description="Disordered" evidence="1">
    <location>
        <begin position="24"/>
        <end position="43"/>
    </location>
</feature>
<dbReference type="InterPro" id="IPR036864">
    <property type="entry name" value="Zn2-C6_fun-type_DNA-bd_sf"/>
</dbReference>
<sequence>MTSEPSKYFALPFPGVDAKRQLQPGYVSDDNGVVAEGNGNDSDYEQWDLDDAQQQVSEAYVEDGKRLEEVIQQAPSAPILPRGYLQYPVILPQRRPKRRHRGFIRAYAPDLHACGIDQPTFMAFLDELDKSTAWSPLVDIINLSTLATFAIPGGLGAAVSVPIQLATGIYKELQGRKGQNEFLQKMNAELFRPRGLYCLIVAHSNAPRQRFGDKFKTKFRNADGKFGPIEFPASAELVFPILDDALGTDAESVAKKSGFARAMERYGARRDWKRTAKWIRKNPGSPLEALMDPKAAERAREKGLKKPKKRRSRKMFTDDYRRYCLNNLSTPSNHRVRTQDRAGTRRNVKRQMPRTKSPDTAPDAGNDGPSPGPSRKRAARPSSADENPGKESAQKRRRRAFSCLSCQRLKCRCEYDPGAQGCHRCQTLRIVCSLRGQNDTPQTPHTREVSRLGVEERLQRHEDALEEIKAMIQALAPKLQGSDRSSRVRADFDAQEEPAPAASHDTADPEYLLNPVDRGSKSAPIVVLREMSEHVTLSYRRMLGHGNPDLVQLQLLDEQTASELIELFIKHQGHTLLVRDYEELRHYGDARQVSAFLHSVCCLIGVVYRDDICGTPLHRQVYEQVRVTLGQALLSSLLDLDDLNAMFIMSNNANSPSSQGVEYIDSWLLTGYCAKQAMLSIYFTQIVNRLKTGNSTIEDHRAMHLWSMICLHHLQWAATTGRPSIIPKGSHINQCNVLLSFYRATMQDGMLVAEIMLYSILHQKLLQESYPSDGRECDEFRTWKQRWNHLLALPTSSMLQIGYHVACLILAVRTLGTTGDALGSTSLLSTNSTPVARSASVISKTNDRTPVSDERHNPSRAESEATRDDTFHSPDRRTDKAAGNLLRRNVCKYARLVLETFLEMPRFMMDSTPTCTCLCLGYCALVLSHYDSSQSQIPDAAVLRLIMRLDQWVQTSPGKAWSYKYGALAIRKVEARMNTASVPPNPQAQADLGHHQAGSHTRTDLASESQDCHGNSHVHAYPTDEMLASTEHTVDPSDGLPPFDLSEHTMFPSMEGFFGGGFLDFMR</sequence>
<proteinExistence type="predicted"/>
<comment type="caution">
    <text evidence="2">The sequence shown here is derived from an EMBL/GenBank/DDBJ whole genome shotgun (WGS) entry which is preliminary data.</text>
</comment>
<evidence type="ECO:0008006" key="4">
    <source>
        <dbReference type="Google" id="ProtNLM"/>
    </source>
</evidence>
<feature type="region of interest" description="Disordered" evidence="1">
    <location>
        <begin position="838"/>
        <end position="878"/>
    </location>
</feature>
<dbReference type="STRING" id="363999.A0A439CMJ7"/>
<dbReference type="GO" id="GO:0008270">
    <property type="term" value="F:zinc ion binding"/>
    <property type="evidence" value="ECO:0007669"/>
    <property type="project" value="InterPro"/>
</dbReference>
<feature type="compositionally biased region" description="Basic residues" evidence="1">
    <location>
        <begin position="305"/>
        <end position="314"/>
    </location>
</feature>
<dbReference type="Proteomes" id="UP000286045">
    <property type="component" value="Unassembled WGS sequence"/>
</dbReference>
<dbReference type="SUPFAM" id="SSF57701">
    <property type="entry name" value="Zn2/Cys6 DNA-binding domain"/>
    <property type="match status" value="1"/>
</dbReference>